<evidence type="ECO:0000256" key="3">
    <source>
        <dbReference type="ARBA" id="ARBA00023163"/>
    </source>
</evidence>
<feature type="compositionally biased region" description="Basic residues" evidence="4">
    <location>
        <begin position="362"/>
        <end position="371"/>
    </location>
</feature>
<feature type="domain" description="HTH lacI-type" evidence="5">
    <location>
        <begin position="19"/>
        <end position="71"/>
    </location>
</feature>
<proteinExistence type="predicted"/>
<dbReference type="PROSITE" id="PS50932">
    <property type="entry name" value="HTH_LACI_2"/>
    <property type="match status" value="1"/>
</dbReference>
<sequence>MAIKKRPRQPKSENRRLDIRDVAKHAKVSIATVSRTINRVPTVDKELADRVWLAISELNYFPNTQARALVSGRTRLLGLLISEITNPFFPELIRGFEDIAVENGYEILIGSTNYHPERMSLAVRRMIERNVEGVAVMTFGVEQPLLEELASRHVPMVFVDSGPPGDLVRPLLVDYRKGIQQGVQHLAVLGHRKLGYISGPSQQRSSQLRTAAFLESLEQIGVTPNPEWIFEGDHTLEGGMRCMEQLLALPELPTAIMCSNDMTAIGGLRVLTRAGLRVPEDISLIGFDDIHLAEFVNPPLTTVRMSRNDLARSAFGALRAIAEQEQGGHPREWKVTTSLVVRQSTGYPRDSALAPAAGTPSTKKKKSSKKV</sequence>
<dbReference type="AlphaFoldDB" id="A0A841K261"/>
<dbReference type="InterPro" id="IPR046335">
    <property type="entry name" value="LacI/GalR-like_sensor"/>
</dbReference>
<keyword evidence="1" id="KW-0805">Transcription regulation</keyword>
<dbReference type="Pfam" id="PF13377">
    <property type="entry name" value="Peripla_BP_3"/>
    <property type="match status" value="1"/>
</dbReference>
<dbReference type="InterPro" id="IPR028082">
    <property type="entry name" value="Peripla_BP_I"/>
</dbReference>
<dbReference type="PANTHER" id="PTHR30146:SF109">
    <property type="entry name" value="HTH-TYPE TRANSCRIPTIONAL REGULATOR GALS"/>
    <property type="match status" value="1"/>
</dbReference>
<dbReference type="GO" id="GO:0000976">
    <property type="term" value="F:transcription cis-regulatory region binding"/>
    <property type="evidence" value="ECO:0007669"/>
    <property type="project" value="TreeGrafter"/>
</dbReference>
<dbReference type="SUPFAM" id="SSF53822">
    <property type="entry name" value="Periplasmic binding protein-like I"/>
    <property type="match status" value="1"/>
</dbReference>
<evidence type="ECO:0000256" key="1">
    <source>
        <dbReference type="ARBA" id="ARBA00023015"/>
    </source>
</evidence>
<dbReference type="RefSeq" id="WP_231581415.1">
    <property type="nucleotide sequence ID" value="NZ_JACHEK010000010.1"/>
</dbReference>
<keyword evidence="7" id="KW-1185">Reference proteome</keyword>
<evidence type="ECO:0000313" key="7">
    <source>
        <dbReference type="Proteomes" id="UP000538666"/>
    </source>
</evidence>
<evidence type="ECO:0000313" key="6">
    <source>
        <dbReference type="EMBL" id="MBB6146677.1"/>
    </source>
</evidence>
<reference evidence="6 7" key="1">
    <citation type="submission" date="2020-08" db="EMBL/GenBank/DDBJ databases">
        <title>Genomic Encyclopedia of Type Strains, Phase IV (KMG-IV): sequencing the most valuable type-strain genomes for metagenomic binning, comparative biology and taxonomic classification.</title>
        <authorList>
            <person name="Goeker M."/>
        </authorList>
    </citation>
    <scope>NUCLEOTIDE SEQUENCE [LARGE SCALE GENOMIC DNA]</scope>
    <source>
        <strain evidence="6 7">DSM 103733</strain>
    </source>
</reference>
<gene>
    <name evidence="6" type="ORF">HNQ77_004656</name>
</gene>
<feature type="region of interest" description="Disordered" evidence="4">
    <location>
        <begin position="346"/>
        <end position="371"/>
    </location>
</feature>
<evidence type="ECO:0000256" key="2">
    <source>
        <dbReference type="ARBA" id="ARBA00023125"/>
    </source>
</evidence>
<keyword evidence="3" id="KW-0804">Transcription</keyword>
<dbReference type="CDD" id="cd01392">
    <property type="entry name" value="HTH_LacI"/>
    <property type="match status" value="1"/>
</dbReference>
<dbReference type="Gene3D" id="1.10.260.40">
    <property type="entry name" value="lambda repressor-like DNA-binding domains"/>
    <property type="match status" value="1"/>
</dbReference>
<dbReference type="Pfam" id="PF00356">
    <property type="entry name" value="LacI"/>
    <property type="match status" value="1"/>
</dbReference>
<dbReference type="InterPro" id="IPR010982">
    <property type="entry name" value="Lambda_DNA-bd_dom_sf"/>
</dbReference>
<dbReference type="InterPro" id="IPR000843">
    <property type="entry name" value="HTH_LacI"/>
</dbReference>
<organism evidence="6 7">
    <name type="scientific">Silvibacterium bohemicum</name>
    <dbReference type="NCBI Taxonomy" id="1577686"/>
    <lineage>
        <taxon>Bacteria</taxon>
        <taxon>Pseudomonadati</taxon>
        <taxon>Acidobacteriota</taxon>
        <taxon>Terriglobia</taxon>
        <taxon>Terriglobales</taxon>
        <taxon>Acidobacteriaceae</taxon>
        <taxon>Silvibacterium</taxon>
    </lineage>
</organism>
<evidence type="ECO:0000259" key="5">
    <source>
        <dbReference type="PROSITE" id="PS50932"/>
    </source>
</evidence>
<dbReference type="EMBL" id="JACHEK010000010">
    <property type="protein sequence ID" value="MBB6146677.1"/>
    <property type="molecule type" value="Genomic_DNA"/>
</dbReference>
<keyword evidence="2" id="KW-0238">DNA-binding</keyword>
<dbReference type="PANTHER" id="PTHR30146">
    <property type="entry name" value="LACI-RELATED TRANSCRIPTIONAL REPRESSOR"/>
    <property type="match status" value="1"/>
</dbReference>
<accession>A0A841K261</accession>
<evidence type="ECO:0000256" key="4">
    <source>
        <dbReference type="SAM" id="MobiDB-lite"/>
    </source>
</evidence>
<name>A0A841K261_9BACT</name>
<dbReference type="Gene3D" id="3.40.50.2300">
    <property type="match status" value="2"/>
</dbReference>
<protein>
    <submittedName>
        <fullName evidence="6">LacI family transcriptional regulator</fullName>
    </submittedName>
</protein>
<dbReference type="CDD" id="cd06267">
    <property type="entry name" value="PBP1_LacI_sugar_binding-like"/>
    <property type="match status" value="1"/>
</dbReference>
<dbReference type="Proteomes" id="UP000538666">
    <property type="component" value="Unassembled WGS sequence"/>
</dbReference>
<dbReference type="SMART" id="SM00354">
    <property type="entry name" value="HTH_LACI"/>
    <property type="match status" value="1"/>
</dbReference>
<comment type="caution">
    <text evidence="6">The sequence shown here is derived from an EMBL/GenBank/DDBJ whole genome shotgun (WGS) entry which is preliminary data.</text>
</comment>
<dbReference type="SUPFAM" id="SSF47413">
    <property type="entry name" value="lambda repressor-like DNA-binding domains"/>
    <property type="match status" value="1"/>
</dbReference>
<dbReference type="GO" id="GO:0003700">
    <property type="term" value="F:DNA-binding transcription factor activity"/>
    <property type="evidence" value="ECO:0007669"/>
    <property type="project" value="TreeGrafter"/>
</dbReference>